<dbReference type="EMBL" id="PPRF01000066">
    <property type="protein sequence ID" value="PNZ25887.1"/>
    <property type="molecule type" value="Genomic_DNA"/>
</dbReference>
<dbReference type="InterPro" id="IPR004561">
    <property type="entry name" value="IsoChor_synthase"/>
</dbReference>
<gene>
    <name evidence="7" type="ORF">CD122_09135</name>
</gene>
<dbReference type="InterPro" id="IPR015890">
    <property type="entry name" value="Chorismate_C"/>
</dbReference>
<evidence type="ECO:0000256" key="4">
    <source>
        <dbReference type="ARBA" id="ARBA00023235"/>
    </source>
</evidence>
<comment type="similarity">
    <text evidence="2">Belongs to the isochorismate synthase family.</text>
</comment>
<organism evidence="7 8">
    <name type="scientific">Staphylococcus rostri</name>
    <dbReference type="NCBI Taxonomy" id="522262"/>
    <lineage>
        <taxon>Bacteria</taxon>
        <taxon>Bacillati</taxon>
        <taxon>Bacillota</taxon>
        <taxon>Bacilli</taxon>
        <taxon>Bacillales</taxon>
        <taxon>Staphylococcaceae</taxon>
        <taxon>Staphylococcus</taxon>
    </lineage>
</organism>
<dbReference type="GO" id="GO:0009697">
    <property type="term" value="P:salicylic acid biosynthetic process"/>
    <property type="evidence" value="ECO:0007669"/>
    <property type="project" value="TreeGrafter"/>
</dbReference>
<dbReference type="AlphaFoldDB" id="A0A2K3YJV8"/>
<sequence length="451" mass="51086">MTVDAREQAIKEAVEQADQRWVSVEVKLSRSLDPVTLFYATNEAAGNRFYFRLNNNTTSYFGYRVAAQIKNDQPNKRALFEQWQALKQDILCVHPDHARHHLRLCGGFQFSMERGGDEWETFGRNHFILPEVLISQVDGETFLTYTVERETFSMVDLQTLVTYFDTLAPVQDTINMPQVDSIDNIKQQAWQALVEQTVARLARDEKIVLARQRKIQFSSEIHIGAILQKALQNEKNSYLFVLESDTHTFISQTPEQLFRVTDGMLYTKAVAGTLHRTQDDAQDAERLTAFLQDEKNLVEHQFVVDSILEDIQPFVKQATYDASPKILKNDHLYHLYTEIGGQLDGQSYIELIDVMHPTPALGGYPKAMAMAYIDEHEFAARGLYGAPVGMIDIYDDCEFIVAIRSMLVHANEALLYAGAGIVKDSDPAAEVAETALKFSPMMDALGVTEID</sequence>
<dbReference type="OrthoDB" id="9803598at2"/>
<accession>A0A2K3YJV8</accession>
<comment type="catalytic activity">
    <reaction evidence="1">
        <text>chorismate = isochorismate</text>
        <dbReference type="Rhea" id="RHEA:18985"/>
        <dbReference type="ChEBI" id="CHEBI:29748"/>
        <dbReference type="ChEBI" id="CHEBI:29780"/>
        <dbReference type="EC" id="5.4.4.2"/>
    </reaction>
</comment>
<dbReference type="InterPro" id="IPR005801">
    <property type="entry name" value="ADC_synthase"/>
</dbReference>
<evidence type="ECO:0000313" key="8">
    <source>
        <dbReference type="Proteomes" id="UP000242752"/>
    </source>
</evidence>
<dbReference type="Pfam" id="PF00425">
    <property type="entry name" value="Chorismate_bind"/>
    <property type="match status" value="1"/>
</dbReference>
<keyword evidence="8" id="KW-1185">Reference proteome</keyword>
<name>A0A2K3YJV8_9STAP</name>
<protein>
    <recommendedName>
        <fullName evidence="3">isochorismate synthase</fullName>
        <ecNumber evidence="3">5.4.4.2</ecNumber>
    </recommendedName>
    <alternativeName>
        <fullName evidence="5">Isochorismate mutase</fullName>
    </alternativeName>
</protein>
<dbReference type="PANTHER" id="PTHR42839:SF1">
    <property type="entry name" value="ISOCHORISMATE SYNTHASE MENF"/>
    <property type="match status" value="1"/>
</dbReference>
<dbReference type="Gene3D" id="3.60.120.10">
    <property type="entry name" value="Anthranilate synthase"/>
    <property type="match status" value="1"/>
</dbReference>
<dbReference type="RefSeq" id="WP_103358675.1">
    <property type="nucleotide sequence ID" value="NZ_CP113107.1"/>
</dbReference>
<reference evidence="7 8" key="1">
    <citation type="submission" date="2017-08" db="EMBL/GenBank/DDBJ databases">
        <title>Draft genome sequences of 64 type strains of genus Staph aureus.</title>
        <authorList>
            <person name="Cole K."/>
            <person name="Golubchik T."/>
            <person name="Russell J."/>
            <person name="Foster D."/>
            <person name="Llewelyn M."/>
            <person name="Wilson D."/>
            <person name="Crook D."/>
            <person name="Paul J."/>
        </authorList>
    </citation>
    <scope>NUCLEOTIDE SEQUENCE [LARGE SCALE GENOMIC DNA]</scope>
    <source>
        <strain evidence="7 8">DSM 21968</strain>
    </source>
</reference>
<dbReference type="Proteomes" id="UP000242752">
    <property type="component" value="Unassembled WGS sequence"/>
</dbReference>
<evidence type="ECO:0000256" key="3">
    <source>
        <dbReference type="ARBA" id="ARBA00012824"/>
    </source>
</evidence>
<dbReference type="SUPFAM" id="SSF56322">
    <property type="entry name" value="ADC synthase"/>
    <property type="match status" value="1"/>
</dbReference>
<comment type="caution">
    <text evidence="7">The sequence shown here is derived from an EMBL/GenBank/DDBJ whole genome shotgun (WGS) entry which is preliminary data.</text>
</comment>
<feature type="domain" description="Chorismate-utilising enzyme C-terminal" evidence="6">
    <location>
        <begin position="187"/>
        <end position="437"/>
    </location>
</feature>
<dbReference type="EC" id="5.4.4.2" evidence="3"/>
<evidence type="ECO:0000256" key="1">
    <source>
        <dbReference type="ARBA" id="ARBA00000799"/>
    </source>
</evidence>
<evidence type="ECO:0000313" key="7">
    <source>
        <dbReference type="EMBL" id="PNZ25887.1"/>
    </source>
</evidence>
<dbReference type="PANTHER" id="PTHR42839">
    <property type="entry name" value="ISOCHORISMATE SYNTHASE ENTC"/>
    <property type="match status" value="1"/>
</dbReference>
<proteinExistence type="inferred from homology"/>
<evidence type="ECO:0000256" key="2">
    <source>
        <dbReference type="ARBA" id="ARBA00005297"/>
    </source>
</evidence>
<evidence type="ECO:0000256" key="5">
    <source>
        <dbReference type="ARBA" id="ARBA00041564"/>
    </source>
</evidence>
<evidence type="ECO:0000259" key="6">
    <source>
        <dbReference type="Pfam" id="PF00425"/>
    </source>
</evidence>
<keyword evidence="4" id="KW-0413">Isomerase</keyword>
<dbReference type="GO" id="GO:0008909">
    <property type="term" value="F:isochorismate synthase activity"/>
    <property type="evidence" value="ECO:0007669"/>
    <property type="project" value="UniProtKB-EC"/>
</dbReference>
<dbReference type="NCBIfam" id="TIGR00543">
    <property type="entry name" value="isochor_syn"/>
    <property type="match status" value="1"/>
</dbReference>